<feature type="signal peptide" evidence="1">
    <location>
        <begin position="1"/>
        <end position="27"/>
    </location>
</feature>
<evidence type="ECO:0000256" key="1">
    <source>
        <dbReference type="SAM" id="SignalP"/>
    </source>
</evidence>
<dbReference type="EMBL" id="JAGGKK010000004">
    <property type="protein sequence ID" value="MBP1948181.1"/>
    <property type="molecule type" value="Genomic_DNA"/>
</dbReference>
<dbReference type="RefSeq" id="WP_209479764.1">
    <property type="nucleotide sequence ID" value="NZ_JAGGKK010000004.1"/>
</dbReference>
<dbReference type="InterPro" id="IPR023833">
    <property type="entry name" value="Signal_pept_SipW-depend-type"/>
</dbReference>
<organism evidence="2 3">
    <name type="scientific">Virgibacillus litoralis</name>
    <dbReference type="NCBI Taxonomy" id="578221"/>
    <lineage>
        <taxon>Bacteria</taxon>
        <taxon>Bacillati</taxon>
        <taxon>Bacillota</taxon>
        <taxon>Bacilli</taxon>
        <taxon>Bacillales</taxon>
        <taxon>Bacillaceae</taxon>
        <taxon>Virgibacillus</taxon>
    </lineage>
</organism>
<reference evidence="2 3" key="1">
    <citation type="submission" date="2021-03" db="EMBL/GenBank/DDBJ databases">
        <title>Genomic Encyclopedia of Type Strains, Phase IV (KMG-IV): sequencing the most valuable type-strain genomes for metagenomic binning, comparative biology and taxonomic classification.</title>
        <authorList>
            <person name="Goeker M."/>
        </authorList>
    </citation>
    <scope>NUCLEOTIDE SEQUENCE [LARGE SCALE GENOMIC DNA]</scope>
    <source>
        <strain evidence="2 3">DSM 21085</strain>
    </source>
</reference>
<dbReference type="NCBIfam" id="TIGR04088">
    <property type="entry name" value="cognate_SipW"/>
    <property type="match status" value="1"/>
</dbReference>
<protein>
    <submittedName>
        <fullName evidence="2">Spore coat-associated protein N</fullName>
    </submittedName>
</protein>
<gene>
    <name evidence="2" type="ORF">J2Z82_001112</name>
</gene>
<dbReference type="InterPro" id="IPR022121">
    <property type="entry name" value="Peptidase_M73_camelysin"/>
</dbReference>
<keyword evidence="1" id="KW-0732">Signal</keyword>
<dbReference type="Proteomes" id="UP001519328">
    <property type="component" value="Unassembled WGS sequence"/>
</dbReference>
<comment type="caution">
    <text evidence="2">The sequence shown here is derived from an EMBL/GenBank/DDBJ whole genome shotgun (WGS) entry which is preliminary data.</text>
</comment>
<feature type="chain" id="PRO_5045919847" evidence="1">
    <location>
        <begin position="28"/>
        <end position="207"/>
    </location>
</feature>
<proteinExistence type="predicted"/>
<name>A0ABS4HBA2_9BACI</name>
<evidence type="ECO:0000313" key="3">
    <source>
        <dbReference type="Proteomes" id="UP001519328"/>
    </source>
</evidence>
<sequence>MNIKKKMGTVILAGALGLTLVGSGTFAAFNDVEKIDNTFTAGTLDLALTGQEKTSFEFSNLEPGESFNKTITLKNNGSLAIKEILLSSMVVEGSWTDETNQKLPDNGVNTMGDFLEQFNVLVKQGETKVFNGTLADLNSDKVIMGSEGTALDSGANVSIDIEISFVNKDKKYPDSLFIEQNKFQGERINLDLIFEATQMSGGDRSNK</sequence>
<evidence type="ECO:0000313" key="2">
    <source>
        <dbReference type="EMBL" id="MBP1948181.1"/>
    </source>
</evidence>
<keyword evidence="3" id="KW-1185">Reference proteome</keyword>
<accession>A0ABS4HBA2</accession>
<dbReference type="Pfam" id="PF12389">
    <property type="entry name" value="Peptidase_M73"/>
    <property type="match status" value="1"/>
</dbReference>